<name>A0A8J7WNB0_9ACTN</name>
<evidence type="ECO:0000313" key="1">
    <source>
        <dbReference type="EMBL" id="MBS2965551.1"/>
    </source>
</evidence>
<accession>A0A8J7WNB0</accession>
<comment type="caution">
    <text evidence="1">The sequence shown here is derived from an EMBL/GenBank/DDBJ whole genome shotgun (WGS) entry which is preliminary data.</text>
</comment>
<dbReference type="Proteomes" id="UP000677913">
    <property type="component" value="Unassembled WGS sequence"/>
</dbReference>
<sequence>MDCGPAVEQRMTLPPDTSVDAAADWICAAARRLVPLSANTHAAVHAVGGGIALDLVTNGVPPLTLSVRLRRHELSICAKDARIYTEADADAIPPDLDEIRFLSSRLYLGGVPGSPGRTLIAAIRLNRARHQPIRAIVQRHSQEP</sequence>
<evidence type="ECO:0000313" key="2">
    <source>
        <dbReference type="Proteomes" id="UP000677913"/>
    </source>
</evidence>
<reference evidence="1" key="1">
    <citation type="submission" date="2021-04" db="EMBL/GenBank/DDBJ databases">
        <title>Genome based classification of Actinospica acidithermotolerans sp. nov., an actinobacterium isolated from an Indonesian hot spring.</title>
        <authorList>
            <person name="Kusuma A.B."/>
            <person name="Putra K.E."/>
            <person name="Nafisah S."/>
            <person name="Loh J."/>
            <person name="Nouioui I."/>
            <person name="Goodfellow M."/>
        </authorList>
    </citation>
    <scope>NUCLEOTIDE SEQUENCE</scope>
    <source>
        <strain evidence="1">DSM 45618</strain>
    </source>
</reference>
<dbReference type="RefSeq" id="WP_211469906.1">
    <property type="nucleotide sequence ID" value="NZ_JAGSXH010000089.1"/>
</dbReference>
<organism evidence="1 2">
    <name type="scientific">Actinocrinis puniceicyclus</name>
    <dbReference type="NCBI Taxonomy" id="977794"/>
    <lineage>
        <taxon>Bacteria</taxon>
        <taxon>Bacillati</taxon>
        <taxon>Actinomycetota</taxon>
        <taxon>Actinomycetes</taxon>
        <taxon>Catenulisporales</taxon>
        <taxon>Actinospicaceae</taxon>
        <taxon>Actinocrinis</taxon>
    </lineage>
</organism>
<gene>
    <name evidence="1" type="ORF">KGA66_21050</name>
</gene>
<keyword evidence="2" id="KW-1185">Reference proteome</keyword>
<dbReference type="AlphaFoldDB" id="A0A8J7WNB0"/>
<proteinExistence type="predicted"/>
<protein>
    <submittedName>
        <fullName evidence="1">Uncharacterized protein</fullName>
    </submittedName>
</protein>
<dbReference type="EMBL" id="JAGSXH010000089">
    <property type="protein sequence ID" value="MBS2965551.1"/>
    <property type="molecule type" value="Genomic_DNA"/>
</dbReference>